<sequence length="150" mass="15831">MLVKLIGSAVTGAALIATSACSYVLGAIPPAEHVRDSQLVGTWHSRECKATLRLNSDKSGAASGVPTDMPPPGLSGPVKRFSGDGTWKIFRHEDVQSLDFEGDNVEIVFDLFMDGKRLVVVAFVGDDPDNSNSCQFARDRDPAPGVSGAA</sequence>
<feature type="signal peptide" evidence="2">
    <location>
        <begin position="1"/>
        <end position="22"/>
    </location>
</feature>
<organism evidence="3 4">
    <name type="scientific">Streptomyces sirii</name>
    <dbReference type="NCBI Taxonomy" id="3127701"/>
    <lineage>
        <taxon>Bacteria</taxon>
        <taxon>Bacillati</taxon>
        <taxon>Actinomycetota</taxon>
        <taxon>Actinomycetes</taxon>
        <taxon>Kitasatosporales</taxon>
        <taxon>Streptomycetaceae</taxon>
        <taxon>Streptomyces</taxon>
    </lineage>
</organism>
<feature type="chain" id="PRO_5045545819" description="Lipoprotein" evidence="2">
    <location>
        <begin position="23"/>
        <end position="150"/>
    </location>
</feature>
<evidence type="ECO:0000313" key="3">
    <source>
        <dbReference type="EMBL" id="WXK74736.1"/>
    </source>
</evidence>
<proteinExistence type="predicted"/>
<dbReference type="PROSITE" id="PS51257">
    <property type="entry name" value="PROKAR_LIPOPROTEIN"/>
    <property type="match status" value="1"/>
</dbReference>
<keyword evidence="4" id="KW-1185">Reference proteome</keyword>
<reference evidence="3 4" key="1">
    <citation type="submission" date="2024-03" db="EMBL/GenBank/DDBJ databases">
        <title>The complete genome of Streptomyces sirii sp.nov.</title>
        <authorList>
            <person name="Zakalyukina Y.V."/>
            <person name="Belik A.R."/>
            <person name="Biryukov M.V."/>
            <person name="Baturina O.A."/>
            <person name="Kabilov M.R."/>
        </authorList>
    </citation>
    <scope>NUCLEOTIDE SEQUENCE [LARGE SCALE GENOMIC DNA]</scope>
    <source>
        <strain evidence="3 4">BP-8</strain>
    </source>
</reference>
<protein>
    <recommendedName>
        <fullName evidence="5">Lipoprotein</fullName>
    </recommendedName>
</protein>
<accession>A0ABZ2QEV1</accession>
<keyword evidence="2" id="KW-0732">Signal</keyword>
<evidence type="ECO:0000256" key="1">
    <source>
        <dbReference type="SAM" id="MobiDB-lite"/>
    </source>
</evidence>
<evidence type="ECO:0000313" key="4">
    <source>
        <dbReference type="Proteomes" id="UP001626628"/>
    </source>
</evidence>
<dbReference type="RefSeq" id="WP_407284966.1">
    <property type="nucleotide sequence ID" value="NZ_CP147982.1"/>
</dbReference>
<dbReference type="Proteomes" id="UP001626628">
    <property type="component" value="Chromosome"/>
</dbReference>
<feature type="region of interest" description="Disordered" evidence="1">
    <location>
        <begin position="131"/>
        <end position="150"/>
    </location>
</feature>
<evidence type="ECO:0008006" key="5">
    <source>
        <dbReference type="Google" id="ProtNLM"/>
    </source>
</evidence>
<gene>
    <name evidence="3" type="ORF">WAB15_01425</name>
</gene>
<evidence type="ECO:0000256" key="2">
    <source>
        <dbReference type="SAM" id="SignalP"/>
    </source>
</evidence>
<feature type="region of interest" description="Disordered" evidence="1">
    <location>
        <begin position="58"/>
        <end position="78"/>
    </location>
</feature>
<name>A0ABZ2QEV1_9ACTN</name>
<dbReference type="EMBL" id="CP147982">
    <property type="protein sequence ID" value="WXK74736.1"/>
    <property type="molecule type" value="Genomic_DNA"/>
</dbReference>